<evidence type="ECO:0000256" key="4">
    <source>
        <dbReference type="ARBA" id="ARBA00022833"/>
    </source>
</evidence>
<organism evidence="7">
    <name type="scientific">Pseudomonas aeruginosa</name>
    <dbReference type="NCBI Taxonomy" id="287"/>
    <lineage>
        <taxon>Bacteria</taxon>
        <taxon>Pseudomonadati</taxon>
        <taxon>Pseudomonadota</taxon>
        <taxon>Gammaproteobacteria</taxon>
        <taxon>Pseudomonadales</taxon>
        <taxon>Pseudomonadaceae</taxon>
        <taxon>Pseudomonas</taxon>
    </lineage>
</organism>
<protein>
    <submittedName>
        <fullName evidence="7">Similar to Zinc-binding dehydrogenases</fullName>
    </submittedName>
</protein>
<evidence type="ECO:0000256" key="1">
    <source>
        <dbReference type="ARBA" id="ARBA00001947"/>
    </source>
</evidence>
<evidence type="ECO:0000256" key="2">
    <source>
        <dbReference type="ARBA" id="ARBA00008072"/>
    </source>
</evidence>
<evidence type="ECO:0000256" key="5">
    <source>
        <dbReference type="ARBA" id="ARBA00023002"/>
    </source>
</evidence>
<dbReference type="Gene3D" id="3.30.360.10">
    <property type="entry name" value="Dihydrodipicolinate Reductase, domain 2"/>
    <property type="match status" value="1"/>
</dbReference>
<comment type="similarity">
    <text evidence="2">Belongs to the zinc-containing alcohol dehydrogenase family.</text>
</comment>
<dbReference type="CDD" id="cd08255">
    <property type="entry name" value="2-desacetyl-2-hydroxyethyl_bacteriochlorophyllide_like"/>
    <property type="match status" value="1"/>
</dbReference>
<dbReference type="PANTHER" id="PTHR43350">
    <property type="entry name" value="NAD-DEPENDENT ALCOHOL DEHYDROGENASE"/>
    <property type="match status" value="1"/>
</dbReference>
<keyword evidence="5" id="KW-0560">Oxidoreductase</keyword>
<keyword evidence="4" id="KW-0862">Zinc</keyword>
<dbReference type="InterPro" id="IPR000683">
    <property type="entry name" value="Gfo/Idh/MocA-like_OxRdtase_N"/>
</dbReference>
<dbReference type="EMBL" id="AF498414">
    <property type="protein sequence ID" value="AAM27769.1"/>
    <property type="molecule type" value="Genomic_DNA"/>
</dbReference>
<dbReference type="AlphaFoldDB" id="Q8KHS1"/>
<dbReference type="GO" id="GO:0016491">
    <property type="term" value="F:oxidoreductase activity"/>
    <property type="evidence" value="ECO:0007669"/>
    <property type="project" value="UniProtKB-KW"/>
</dbReference>
<name>Q8KHS1_PSEAI</name>
<dbReference type="Pfam" id="PF01408">
    <property type="entry name" value="GFO_IDH_MocA"/>
    <property type="match status" value="1"/>
</dbReference>
<dbReference type="SUPFAM" id="SSF50129">
    <property type="entry name" value="GroES-like"/>
    <property type="match status" value="1"/>
</dbReference>
<accession>Q8KHS1</accession>
<dbReference type="InterPro" id="IPR036291">
    <property type="entry name" value="NAD(P)-bd_dom_sf"/>
</dbReference>
<comment type="cofactor">
    <cofactor evidence="1">
        <name>Zn(2+)</name>
        <dbReference type="ChEBI" id="CHEBI:29105"/>
    </cofactor>
</comment>
<dbReference type="SUPFAM" id="SSF55347">
    <property type="entry name" value="Glyceraldehyde-3-phosphate dehydrogenase-like, C-terminal domain"/>
    <property type="match status" value="1"/>
</dbReference>
<dbReference type="EMBL" id="AF498407">
    <property type="protein sequence ID" value="AAM27648.1"/>
    <property type="molecule type" value="Genomic_DNA"/>
</dbReference>
<dbReference type="Gene3D" id="3.90.180.10">
    <property type="entry name" value="Medium-chain alcohol dehydrogenases, catalytic domain"/>
    <property type="match status" value="2"/>
</dbReference>
<dbReference type="PATRIC" id="fig|287.2003.peg.1707"/>
<dbReference type="Pfam" id="PF22725">
    <property type="entry name" value="GFO_IDH_MocA_C3"/>
    <property type="match status" value="1"/>
</dbReference>
<sequence length="713" mass="76538">MKQVLQDMAKGGTLVTEAPAPQASKEHIVINSRVSLISAGTERMLVGFGKASYLEKARQQPEKVKMVLEKVQTDGLMTTIEAVRSKLGQPLPLGYCNVGVVSEVGSGVEGFKVGDRVVSNGPHADVVKVSKNLCARIPDEVDDESAAFVVVASIGLQGIRLAQPTLGEAFVVTGVGLIGLLTVQLLRAHGCRVLAIDYDENKLSLARGYGAATCNPGRGEDPVTAAMAFSRGQGVDGVIITASTQSSDPVTHAARMSRKRGRIVLVGVTGLELNRADFYEKELTFQVSCSYGPGRYDPNYEEKGQDYPLGFVRWTEQRNFEAILDMLACGQLDVQALITHRFAFEDAPQAYQALVDDKEKAGLGILLQYTADAASRAIRQLELRQGVTFDPVRPVLGFIGAGNYASRMLIPAFKAAGAQFHTIATAGGINGVIHGQKAGFAEASTDVDAMLANPTINTVAVVTRHDSHARFVSQVLRAGKSVFVEKPLAIHAGELQEVRDAYQAANSNGASAQLMVGFNRRFSPQVQKMKSLLAAVKEPKSFIMTMNAGAIPANHWTQDKAVGGGRIIGEACHFIDLMRFLAGSRIVSVQARSMGDGAGVEVTEDKASITLGFEDGSFGTILYLANGAASFPKERVEVFTAGRVLQLDNFRKFKGYGWPGFSKLNLWKQDKGQNACAKAFLDGLQSGQQAIPAEEIFEVADVTIQVAELLRNQ</sequence>
<proteinExistence type="inferred from homology"/>
<dbReference type="Pfam" id="PF08240">
    <property type="entry name" value="ADH_N"/>
    <property type="match status" value="1"/>
</dbReference>
<dbReference type="RefSeq" id="WP_003116428.1">
    <property type="nucleotide sequence ID" value="NZ_AP014839.1"/>
</dbReference>
<feature type="domain" description="Enoyl reductase (ER)" evidence="6">
    <location>
        <begin position="75"/>
        <end position="363"/>
    </location>
</feature>
<reference evidence="7" key="1">
    <citation type="journal article" date="2002" name="J. Bacteriol.">
        <title>Genetic variation at the O-antigen biosynthetic locus in Pseudomonas aeruginosa.</title>
        <authorList>
            <person name="Raymond C.K."/>
            <person name="Sims E.H."/>
            <person name="Kas A."/>
            <person name="Spencer D.H."/>
            <person name="Kutyavin T.V."/>
            <person name="Ivey R.G."/>
            <person name="Zhou Y."/>
            <person name="Kaul R."/>
            <person name="Clendenning J.B."/>
            <person name="Olson M.V."/>
        </authorList>
    </citation>
    <scope>NUCLEOTIDE SEQUENCE</scope>
</reference>
<evidence type="ECO:0000313" key="7">
    <source>
        <dbReference type="EMBL" id="AAM27648.1"/>
    </source>
</evidence>
<dbReference type="SUPFAM" id="SSF51735">
    <property type="entry name" value="NAD(P)-binding Rossmann-fold domains"/>
    <property type="match status" value="2"/>
</dbReference>
<evidence type="ECO:0000256" key="3">
    <source>
        <dbReference type="ARBA" id="ARBA00022723"/>
    </source>
</evidence>
<dbReference type="GO" id="GO:0046872">
    <property type="term" value="F:metal ion binding"/>
    <property type="evidence" value="ECO:0007669"/>
    <property type="project" value="UniProtKB-KW"/>
</dbReference>
<dbReference type="InterPro" id="IPR011032">
    <property type="entry name" value="GroES-like_sf"/>
</dbReference>
<dbReference type="InterPro" id="IPR013154">
    <property type="entry name" value="ADH-like_N"/>
</dbReference>
<dbReference type="Gene3D" id="3.40.50.720">
    <property type="entry name" value="NAD(P)-binding Rossmann-like Domain"/>
    <property type="match status" value="2"/>
</dbReference>
<dbReference type="GO" id="GO:0000166">
    <property type="term" value="F:nucleotide binding"/>
    <property type="evidence" value="ECO:0007669"/>
    <property type="project" value="InterPro"/>
</dbReference>
<evidence type="ECO:0000259" key="6">
    <source>
        <dbReference type="SMART" id="SM00829"/>
    </source>
</evidence>
<dbReference type="InterPro" id="IPR020843">
    <property type="entry name" value="ER"/>
</dbReference>
<dbReference type="Pfam" id="PF00107">
    <property type="entry name" value="ADH_zinc_N"/>
    <property type="match status" value="1"/>
</dbReference>
<dbReference type="PANTHER" id="PTHR43350:SF19">
    <property type="entry name" value="D-GULOSIDE 3-DEHYDROGENASE"/>
    <property type="match status" value="1"/>
</dbReference>
<dbReference type="InterPro" id="IPR055170">
    <property type="entry name" value="GFO_IDH_MocA-like_dom"/>
</dbReference>
<dbReference type="SMART" id="SM00829">
    <property type="entry name" value="PKS_ER"/>
    <property type="match status" value="1"/>
</dbReference>
<keyword evidence="3" id="KW-0479">Metal-binding</keyword>
<dbReference type="InterPro" id="IPR013149">
    <property type="entry name" value="ADH-like_C"/>
</dbReference>